<proteinExistence type="predicted"/>
<feature type="domain" description="GmrSD restriction endonucleases N-terminal" evidence="1">
    <location>
        <begin position="47"/>
        <end position="196"/>
    </location>
</feature>
<accession>A0AB74UVQ0</accession>
<dbReference type="PANTHER" id="PTHR39639:SF1">
    <property type="entry name" value="DUF262 DOMAIN-CONTAINING PROTEIN"/>
    <property type="match status" value="1"/>
</dbReference>
<dbReference type="RefSeq" id="WP_395119521.1">
    <property type="nucleotide sequence ID" value="NZ_CP170721.1"/>
</dbReference>
<dbReference type="InterPro" id="IPR004919">
    <property type="entry name" value="GmrSD_N"/>
</dbReference>
<gene>
    <name evidence="2" type="ORF">ACFYG5_03905</name>
</gene>
<dbReference type="AlphaFoldDB" id="A0AB74UVQ0"/>
<evidence type="ECO:0000313" key="2">
    <source>
        <dbReference type="EMBL" id="XIA19299.1"/>
    </source>
</evidence>
<dbReference type="EMBL" id="CP170721">
    <property type="protein sequence ID" value="XIA19299.1"/>
    <property type="molecule type" value="Genomic_DNA"/>
</dbReference>
<dbReference type="Pfam" id="PF03235">
    <property type="entry name" value="GmrSD_N"/>
    <property type="match status" value="1"/>
</dbReference>
<name>A0AB74UVQ0_9GAMM</name>
<sequence length="363" mass="41909">MSAVMNEDASGVKDEWLYEHTEDDDESRGLLAPYQISFFPADFTLSGYLDKKKSGQLVIPPFQRNYVWDLVKASRLIESFLLGLPVPGVFLYKEKKTNKLQVIDGQQRITSAIRYFESRFDEKVFRLKGVQPKWDGKTFDELDEADRFQLQDTVLRATVVQQLDPQDDSSIYHVFERLNTGGVNLNPMEVRKCVYFGQYFQLLEKLNEYPGWRKILGKDAPDKRLRDTELLLRVLAFGYDGAAYEKPMKQFLNQHMRSARRLSADELDARVKDATDRFESTVDLVVEALGEKPFHLRQRLNYAITDSVLGTLFKGRRPSLARIRDGYKKLLADDNFVQAVSFNTSDEKQVTIRGVLAEEAFQE</sequence>
<reference evidence="2" key="1">
    <citation type="submission" date="2024-10" db="EMBL/GenBank/DDBJ databases">
        <authorList>
            <person name="Lesea H.P."/>
            <person name="Kuehl J.V."/>
            <person name="Chandonia J.-M."/>
        </authorList>
    </citation>
    <scope>NUCLEOTIDE SEQUENCE</scope>
    <source>
        <strain evidence="2">FW102-FHT14D07</strain>
    </source>
</reference>
<evidence type="ECO:0000259" key="1">
    <source>
        <dbReference type="Pfam" id="PF03235"/>
    </source>
</evidence>
<organism evidence="2">
    <name type="scientific">Rhodanobacter sp. FW102-FHT14D07</name>
    <dbReference type="NCBI Taxonomy" id="3351462"/>
    <lineage>
        <taxon>Bacteria</taxon>
        <taxon>Pseudomonadati</taxon>
        <taxon>Pseudomonadota</taxon>
        <taxon>Gammaproteobacteria</taxon>
        <taxon>Lysobacterales</taxon>
        <taxon>Rhodanobacteraceae</taxon>
        <taxon>Rhodanobacter</taxon>
    </lineage>
</organism>
<protein>
    <submittedName>
        <fullName evidence="2">DUF262 domain-containing protein</fullName>
    </submittedName>
</protein>
<dbReference type="PANTHER" id="PTHR39639">
    <property type="entry name" value="CHROMOSOME 16, WHOLE GENOME SHOTGUN SEQUENCE"/>
    <property type="match status" value="1"/>
</dbReference>